<dbReference type="PANTHER" id="PTHR23023">
    <property type="entry name" value="DIMETHYLANILINE MONOOXYGENASE"/>
    <property type="match status" value="1"/>
</dbReference>
<dbReference type="GO" id="GO:0050660">
    <property type="term" value="F:flavin adenine dinucleotide binding"/>
    <property type="evidence" value="ECO:0007669"/>
    <property type="project" value="InterPro"/>
</dbReference>
<evidence type="ECO:0000313" key="7">
    <source>
        <dbReference type="EMBL" id="CAG9991511.1"/>
    </source>
</evidence>
<name>A0A9N9UP35_9HYPO</name>
<dbReference type="InterPro" id="IPR050346">
    <property type="entry name" value="FMO-like"/>
</dbReference>
<dbReference type="InterPro" id="IPR002204">
    <property type="entry name" value="3-OH-isobutyrate_DH-rel_CS"/>
</dbReference>
<evidence type="ECO:0000313" key="8">
    <source>
        <dbReference type="Proteomes" id="UP000754883"/>
    </source>
</evidence>
<dbReference type="Pfam" id="PF00743">
    <property type="entry name" value="FMO-like"/>
    <property type="match status" value="1"/>
</dbReference>
<protein>
    <submittedName>
        <fullName evidence="7">Uncharacterized protein</fullName>
    </submittedName>
</protein>
<organism evidence="7 8">
    <name type="scientific">Clonostachys byssicola</name>
    <dbReference type="NCBI Taxonomy" id="160290"/>
    <lineage>
        <taxon>Eukaryota</taxon>
        <taxon>Fungi</taxon>
        <taxon>Dikarya</taxon>
        <taxon>Ascomycota</taxon>
        <taxon>Pezizomycotina</taxon>
        <taxon>Sordariomycetes</taxon>
        <taxon>Hypocreomycetidae</taxon>
        <taxon>Hypocreales</taxon>
        <taxon>Bionectriaceae</taxon>
        <taxon>Clonostachys</taxon>
    </lineage>
</organism>
<comment type="similarity">
    <text evidence="1">Belongs to the FMO family.</text>
</comment>
<keyword evidence="4" id="KW-0521">NADP</keyword>
<dbReference type="SUPFAM" id="SSF51905">
    <property type="entry name" value="FAD/NAD(P)-binding domain"/>
    <property type="match status" value="2"/>
</dbReference>
<evidence type="ECO:0000256" key="2">
    <source>
        <dbReference type="ARBA" id="ARBA00022630"/>
    </source>
</evidence>
<keyword evidence="3" id="KW-0274">FAD</keyword>
<dbReference type="Gene3D" id="3.50.50.60">
    <property type="entry name" value="FAD/NAD(P)-binding domain"/>
    <property type="match status" value="1"/>
</dbReference>
<dbReference type="GO" id="GO:0050661">
    <property type="term" value="F:NADP binding"/>
    <property type="evidence" value="ECO:0007669"/>
    <property type="project" value="InterPro"/>
</dbReference>
<dbReference type="Proteomes" id="UP000754883">
    <property type="component" value="Unassembled WGS sequence"/>
</dbReference>
<dbReference type="InterPro" id="IPR020946">
    <property type="entry name" value="Flavin_mOase-like"/>
</dbReference>
<proteinExistence type="inferred from homology"/>
<feature type="compositionally biased region" description="Acidic residues" evidence="6">
    <location>
        <begin position="536"/>
        <end position="552"/>
    </location>
</feature>
<evidence type="ECO:0000256" key="1">
    <source>
        <dbReference type="ARBA" id="ARBA00009183"/>
    </source>
</evidence>
<reference evidence="7 8" key="2">
    <citation type="submission" date="2021-10" db="EMBL/GenBank/DDBJ databases">
        <authorList>
            <person name="Piombo E."/>
        </authorList>
    </citation>
    <scope>NUCLEOTIDE SEQUENCE [LARGE SCALE GENOMIC DNA]</scope>
</reference>
<keyword evidence="2" id="KW-0285">Flavoprotein</keyword>
<keyword evidence="8" id="KW-1185">Reference proteome</keyword>
<feature type="region of interest" description="Disordered" evidence="6">
    <location>
        <begin position="530"/>
        <end position="552"/>
    </location>
</feature>
<gene>
    <name evidence="7" type="ORF">CBYS24578_00006306</name>
</gene>
<evidence type="ECO:0000256" key="3">
    <source>
        <dbReference type="ARBA" id="ARBA00022827"/>
    </source>
</evidence>
<keyword evidence="5" id="KW-0560">Oxidoreductase</keyword>
<dbReference type="PRINTS" id="PR00370">
    <property type="entry name" value="FMOXYGENASE"/>
</dbReference>
<dbReference type="GO" id="GO:0004499">
    <property type="term" value="F:N,N-dimethylaniline monooxygenase activity"/>
    <property type="evidence" value="ECO:0007669"/>
    <property type="project" value="InterPro"/>
</dbReference>
<accession>A0A9N9UP35</accession>
<dbReference type="PROSITE" id="PS00895">
    <property type="entry name" value="3_HYDROXYISOBUT_DH"/>
    <property type="match status" value="1"/>
</dbReference>
<dbReference type="InterPro" id="IPR000960">
    <property type="entry name" value="Flavin_mOase"/>
</dbReference>
<dbReference type="InterPro" id="IPR036188">
    <property type="entry name" value="FAD/NAD-bd_sf"/>
</dbReference>
<evidence type="ECO:0000256" key="5">
    <source>
        <dbReference type="ARBA" id="ARBA00023002"/>
    </source>
</evidence>
<evidence type="ECO:0000256" key="6">
    <source>
        <dbReference type="SAM" id="MobiDB-lite"/>
    </source>
</evidence>
<evidence type="ECO:0000256" key="4">
    <source>
        <dbReference type="ARBA" id="ARBA00022857"/>
    </source>
</evidence>
<comment type="caution">
    <text evidence="7">The sequence shown here is derived from an EMBL/GenBank/DDBJ whole genome shotgun (WGS) entry which is preliminary data.</text>
</comment>
<reference evidence="8" key="1">
    <citation type="submission" date="2019-06" db="EMBL/GenBank/DDBJ databases">
        <authorList>
            <person name="Broberg M."/>
        </authorList>
    </citation>
    <scope>NUCLEOTIDE SEQUENCE [LARGE SCALE GENOMIC DNA]</scope>
</reference>
<sequence>MAATTAPHQQTVAVIGLGAMGIVAVKNLLEEGFDVTGFERQTYLGGVWHFTEDKDTLSALEDTEINVTTDRGCFTDFPFPEGTPPFTCAQVMQQYLEDYVDYNGLRARFWFNARVTHAAREKDSNKWRIDFDNGPSRYFDRLVISTGPHAKPLMPELKGSELFQGEIIHAQAFKRAEDFDGKRVLLVGLGNTVGDIANSLLGFASEIHLSHERGALVLPRFVDGKPNSRLVSLRSLKTQAFIERFFPDWLDKKVTDGAAAIMKKSFGELDPSWNLEPIPSPKVTVPVVSDTLIDCLRSGHVKSVSGFGAFTGPTEVELKDGEKIQADTVICCTGYQNDLSILETEYDPCTEKIPSWLEAPGSRGRPLPQLYQNVFSLKTPDTLAFLGCVWYPTGAFLLADLASMCIAQVWADKSKLPPPAERQKWVDNQNKRVSKLALKGSPVPASVPQMEWTRWADKTAGTGVLDRLGWGWKGWVFWWTERKFWKILMDGLLTSACWRIFDEGKRKPWAGARAEVMRLNNEAAELEALQNSDNNEAAEQEALQDSDSNSEN</sequence>
<dbReference type="OrthoDB" id="66881at2759"/>
<dbReference type="AlphaFoldDB" id="A0A9N9UP35"/>
<dbReference type="EMBL" id="CABFNO020001479">
    <property type="protein sequence ID" value="CAG9991511.1"/>
    <property type="molecule type" value="Genomic_DNA"/>
</dbReference>